<dbReference type="Pfam" id="PF00654">
    <property type="entry name" value="Voltage_CLC"/>
    <property type="match status" value="1"/>
</dbReference>
<dbReference type="Gene3D" id="1.10.3080.10">
    <property type="entry name" value="Clc chloride channel"/>
    <property type="match status" value="1"/>
</dbReference>
<evidence type="ECO:0000256" key="4">
    <source>
        <dbReference type="ARBA" id="ARBA00023136"/>
    </source>
</evidence>
<keyword evidence="2 5" id="KW-0812">Transmembrane</keyword>
<accession>A0A699Z2A3</accession>
<name>A0A699Z2A3_HAELA</name>
<sequence>MVVGYVGVTAAFDAPVAGALFAIEFVLKSSRLGLDRLSTSTVFVATSVAAGVEGFLRSQGQVLGLKGAASHLVGRIPYFSLNNNLIFDVLQGLSIMDKIEVLKTVVFHVHPVEGCTRAEDGGLGLASQKYVDMGLPADCADFVYMALEGKEGSATMSEYFHMLEVCKQLFGIDDDNYYTVSTAVAGIMMGM</sequence>
<organism evidence="6 7">
    <name type="scientific">Haematococcus lacustris</name>
    <name type="common">Green alga</name>
    <name type="synonym">Haematococcus pluvialis</name>
    <dbReference type="NCBI Taxonomy" id="44745"/>
    <lineage>
        <taxon>Eukaryota</taxon>
        <taxon>Viridiplantae</taxon>
        <taxon>Chlorophyta</taxon>
        <taxon>core chlorophytes</taxon>
        <taxon>Chlorophyceae</taxon>
        <taxon>CS clade</taxon>
        <taxon>Chlamydomonadales</taxon>
        <taxon>Haematococcaceae</taxon>
        <taxon>Haematococcus</taxon>
    </lineage>
</organism>
<protein>
    <submittedName>
        <fullName evidence="6">Uncharacterized protein</fullName>
    </submittedName>
</protein>
<dbReference type="InterPro" id="IPR001807">
    <property type="entry name" value="ClC"/>
</dbReference>
<gene>
    <name evidence="6" type="ORF">HaLaN_09520</name>
</gene>
<dbReference type="AlphaFoldDB" id="A0A699Z2A3"/>
<comment type="caution">
    <text evidence="6">The sequence shown here is derived from an EMBL/GenBank/DDBJ whole genome shotgun (WGS) entry which is preliminary data.</text>
</comment>
<proteinExistence type="predicted"/>
<evidence type="ECO:0000313" key="6">
    <source>
        <dbReference type="EMBL" id="GFH13598.1"/>
    </source>
</evidence>
<evidence type="ECO:0000256" key="2">
    <source>
        <dbReference type="ARBA" id="ARBA00022692"/>
    </source>
</evidence>
<comment type="subcellular location">
    <subcellularLocation>
        <location evidence="1">Membrane</location>
        <topology evidence="1">Multi-pass membrane protein</topology>
    </subcellularLocation>
</comment>
<keyword evidence="7" id="KW-1185">Reference proteome</keyword>
<dbReference type="InterPro" id="IPR014743">
    <property type="entry name" value="Cl-channel_core"/>
</dbReference>
<keyword evidence="3 5" id="KW-1133">Transmembrane helix</keyword>
<dbReference type="SUPFAM" id="SSF81340">
    <property type="entry name" value="Clc chloride channel"/>
    <property type="match status" value="1"/>
</dbReference>
<keyword evidence="4 5" id="KW-0472">Membrane</keyword>
<evidence type="ECO:0000256" key="1">
    <source>
        <dbReference type="ARBA" id="ARBA00004141"/>
    </source>
</evidence>
<dbReference type="Proteomes" id="UP000485058">
    <property type="component" value="Unassembled WGS sequence"/>
</dbReference>
<evidence type="ECO:0000256" key="5">
    <source>
        <dbReference type="SAM" id="Phobius"/>
    </source>
</evidence>
<feature type="transmembrane region" description="Helical" evidence="5">
    <location>
        <begin position="6"/>
        <end position="27"/>
    </location>
</feature>
<dbReference type="GO" id="GO:0016020">
    <property type="term" value="C:membrane"/>
    <property type="evidence" value="ECO:0007669"/>
    <property type="project" value="UniProtKB-SubCell"/>
</dbReference>
<evidence type="ECO:0000313" key="7">
    <source>
        <dbReference type="Proteomes" id="UP000485058"/>
    </source>
</evidence>
<evidence type="ECO:0000256" key="3">
    <source>
        <dbReference type="ARBA" id="ARBA00022989"/>
    </source>
</evidence>
<reference evidence="6 7" key="1">
    <citation type="submission" date="2020-02" db="EMBL/GenBank/DDBJ databases">
        <title>Draft genome sequence of Haematococcus lacustris strain NIES-144.</title>
        <authorList>
            <person name="Morimoto D."/>
            <person name="Nakagawa S."/>
            <person name="Yoshida T."/>
            <person name="Sawayama S."/>
        </authorList>
    </citation>
    <scope>NUCLEOTIDE SEQUENCE [LARGE SCALE GENOMIC DNA]</scope>
    <source>
        <strain evidence="6 7">NIES-144</strain>
    </source>
</reference>
<dbReference type="GO" id="GO:0015108">
    <property type="term" value="F:chloride transmembrane transporter activity"/>
    <property type="evidence" value="ECO:0007669"/>
    <property type="project" value="InterPro"/>
</dbReference>
<dbReference type="EMBL" id="BLLF01000631">
    <property type="protein sequence ID" value="GFH13598.1"/>
    <property type="molecule type" value="Genomic_DNA"/>
</dbReference>